<dbReference type="Pfam" id="PF02602">
    <property type="entry name" value="HEM4"/>
    <property type="match status" value="1"/>
</dbReference>
<organism evidence="2 3">
    <name type="scientific">Rothia nasimurium</name>
    <dbReference type="NCBI Taxonomy" id="85336"/>
    <lineage>
        <taxon>Bacteria</taxon>
        <taxon>Bacillati</taxon>
        <taxon>Actinomycetota</taxon>
        <taxon>Actinomycetes</taxon>
        <taxon>Micrococcales</taxon>
        <taxon>Micrococcaceae</taxon>
        <taxon>Rothia</taxon>
    </lineage>
</organism>
<accession>A0A4Y9F6E7</accession>
<dbReference type="GO" id="GO:0004852">
    <property type="term" value="F:uroporphyrinogen-III synthase activity"/>
    <property type="evidence" value="ECO:0007669"/>
    <property type="project" value="InterPro"/>
</dbReference>
<gene>
    <name evidence="2" type="ORF">E4U03_03565</name>
</gene>
<dbReference type="InterPro" id="IPR036108">
    <property type="entry name" value="4pyrrol_syn_uPrphyn_synt_sf"/>
</dbReference>
<protein>
    <submittedName>
        <fullName evidence="2">Uroporphyrinogen-III synthase</fullName>
    </submittedName>
</protein>
<sequence length="273" mass="28129">MTTYLITRTPAKAAALTSALLEQDAEAQLLYAPILDPVGTEPEDWEEVAFALIRGEFSWVTFTSVNGVLGLDALAQRLGQSLVELLGAAQIAAVGRVAEAALVERGLLVDFVPETQSAAGMVDEWLIDEEWDNPMDETILAVQGTTASPTLEEGLTDYGHTVATLPVYDMLPYPAANPLTGQNPAETDAPSGSALTLGEAVTALATTDVLIATSPLLLQTLADAAGSALPPTVAIGASTEAAARNLPEQQRPATITVAASPAAADLAAAALAL</sequence>
<evidence type="ECO:0000313" key="3">
    <source>
        <dbReference type="Proteomes" id="UP000297951"/>
    </source>
</evidence>
<comment type="caution">
    <text evidence="2">The sequence shown here is derived from an EMBL/GenBank/DDBJ whole genome shotgun (WGS) entry which is preliminary data.</text>
</comment>
<dbReference type="SUPFAM" id="SSF69618">
    <property type="entry name" value="HemD-like"/>
    <property type="match status" value="1"/>
</dbReference>
<dbReference type="InterPro" id="IPR003754">
    <property type="entry name" value="4pyrrol_synth_uPrphyn_synth"/>
</dbReference>
<evidence type="ECO:0000313" key="2">
    <source>
        <dbReference type="EMBL" id="TFU23217.1"/>
    </source>
</evidence>
<dbReference type="CDD" id="cd06578">
    <property type="entry name" value="HemD"/>
    <property type="match status" value="1"/>
</dbReference>
<name>A0A4Y9F6E7_9MICC</name>
<dbReference type="PANTHER" id="PTHR40082">
    <property type="entry name" value="BLR5956 PROTEIN"/>
    <property type="match status" value="1"/>
</dbReference>
<reference evidence="2 3" key="1">
    <citation type="submission" date="2019-03" db="EMBL/GenBank/DDBJ databases">
        <title>Diversity of the mouse oral microbiome.</title>
        <authorList>
            <person name="Joseph S."/>
            <person name="Aduse-Opoku J."/>
            <person name="Curtis M."/>
            <person name="Wade W."/>
            <person name="Hashim A."/>
        </authorList>
    </citation>
    <scope>NUCLEOTIDE SEQUENCE [LARGE SCALE GENOMIC DNA]</scope>
    <source>
        <strain evidence="3">irhom_31</strain>
    </source>
</reference>
<dbReference type="OrthoDB" id="9815856at2"/>
<dbReference type="PANTHER" id="PTHR40082:SF1">
    <property type="entry name" value="BLR5956 PROTEIN"/>
    <property type="match status" value="1"/>
</dbReference>
<dbReference type="AlphaFoldDB" id="A0A4Y9F6E7"/>
<dbReference type="EMBL" id="SPQC01000009">
    <property type="protein sequence ID" value="TFU23217.1"/>
    <property type="molecule type" value="Genomic_DNA"/>
</dbReference>
<feature type="domain" description="Tetrapyrrole biosynthesis uroporphyrinogen III synthase" evidence="1">
    <location>
        <begin position="27"/>
        <end position="246"/>
    </location>
</feature>
<dbReference type="GO" id="GO:0006780">
    <property type="term" value="P:uroporphyrinogen III biosynthetic process"/>
    <property type="evidence" value="ECO:0007669"/>
    <property type="project" value="InterPro"/>
</dbReference>
<proteinExistence type="predicted"/>
<dbReference type="RefSeq" id="WP_135011621.1">
    <property type="nucleotide sequence ID" value="NZ_JADGLK010000009.1"/>
</dbReference>
<dbReference type="Proteomes" id="UP000297951">
    <property type="component" value="Unassembled WGS sequence"/>
</dbReference>
<evidence type="ECO:0000259" key="1">
    <source>
        <dbReference type="Pfam" id="PF02602"/>
    </source>
</evidence>
<dbReference type="Gene3D" id="3.40.50.10090">
    <property type="match status" value="1"/>
</dbReference>
<dbReference type="InterPro" id="IPR039793">
    <property type="entry name" value="UROS/Hem4"/>
</dbReference>